<dbReference type="Proteomes" id="UP000291832">
    <property type="component" value="Unassembled WGS sequence"/>
</dbReference>
<sequence>MTNSNQAEALPTGASRSALIAGLISVVTILAFIFANTGATMLFIAAVSGIAAVVFGIIAIRKRAFVGVAVTGLVLGALGAIVSVGILVFTLVFIGVFG</sequence>
<keyword evidence="1" id="KW-0472">Membrane</keyword>
<dbReference type="RefSeq" id="WP_130454120.1">
    <property type="nucleotide sequence ID" value="NZ_QYAG01000001.1"/>
</dbReference>
<keyword evidence="1" id="KW-0812">Transmembrane</keyword>
<accession>A0A4Q7TWB5</accession>
<protein>
    <recommendedName>
        <fullName evidence="4">DUF4190 domain-containing protein</fullName>
    </recommendedName>
</protein>
<keyword evidence="3" id="KW-1185">Reference proteome</keyword>
<proteinExistence type="predicted"/>
<reference evidence="2 3" key="1">
    <citation type="journal article" date="2015" name="Stand. Genomic Sci.">
        <title>Genomic Encyclopedia of Bacterial and Archaeal Type Strains, Phase III: the genomes of soil and plant-associated and newly described type strains.</title>
        <authorList>
            <person name="Whitman W.B."/>
            <person name="Woyke T."/>
            <person name="Klenk H.P."/>
            <person name="Zhou Y."/>
            <person name="Lilburn T.G."/>
            <person name="Beck B.J."/>
            <person name="De Vos P."/>
            <person name="Vandamme P."/>
            <person name="Eisen J.A."/>
            <person name="Garrity G."/>
            <person name="Hugenholtz P."/>
            <person name="Kyrpides N.C."/>
        </authorList>
    </citation>
    <scope>NUCLEOTIDE SEQUENCE [LARGE SCALE GENOMIC DNA]</scope>
    <source>
        <strain evidence="2 3">RF6</strain>
    </source>
</reference>
<comment type="caution">
    <text evidence="2">The sequence shown here is derived from an EMBL/GenBank/DDBJ whole genome shotgun (WGS) entry which is preliminary data.</text>
</comment>
<keyword evidence="1" id="KW-1133">Transmembrane helix</keyword>
<evidence type="ECO:0000313" key="3">
    <source>
        <dbReference type="Proteomes" id="UP000291832"/>
    </source>
</evidence>
<dbReference type="EMBL" id="SHKI01000005">
    <property type="protein sequence ID" value="RZT64510.1"/>
    <property type="molecule type" value="Genomic_DNA"/>
</dbReference>
<evidence type="ECO:0000313" key="2">
    <source>
        <dbReference type="EMBL" id="RZT64510.1"/>
    </source>
</evidence>
<feature type="transmembrane region" description="Helical" evidence="1">
    <location>
        <begin position="72"/>
        <end position="97"/>
    </location>
</feature>
<name>A0A4Q7TWB5_9MICO</name>
<feature type="transmembrane region" description="Helical" evidence="1">
    <location>
        <begin position="18"/>
        <end position="35"/>
    </location>
</feature>
<dbReference type="AlphaFoldDB" id="A0A4Q7TWB5"/>
<gene>
    <name evidence="2" type="ORF">EV139_1928</name>
</gene>
<evidence type="ECO:0008006" key="4">
    <source>
        <dbReference type="Google" id="ProtNLM"/>
    </source>
</evidence>
<evidence type="ECO:0000256" key="1">
    <source>
        <dbReference type="SAM" id="Phobius"/>
    </source>
</evidence>
<organism evidence="2 3">
    <name type="scientific">Leucobacter luti</name>
    <dbReference type="NCBI Taxonomy" id="340320"/>
    <lineage>
        <taxon>Bacteria</taxon>
        <taxon>Bacillati</taxon>
        <taxon>Actinomycetota</taxon>
        <taxon>Actinomycetes</taxon>
        <taxon>Micrococcales</taxon>
        <taxon>Microbacteriaceae</taxon>
        <taxon>Leucobacter</taxon>
    </lineage>
</organism>
<feature type="transmembrane region" description="Helical" evidence="1">
    <location>
        <begin position="41"/>
        <end position="60"/>
    </location>
</feature>